<dbReference type="EC" id="2.5.1.18" evidence="3"/>
<dbReference type="InterPro" id="IPR004045">
    <property type="entry name" value="Glutathione_S-Trfase_N"/>
</dbReference>
<evidence type="ECO:0000259" key="4">
    <source>
        <dbReference type="PROSITE" id="PS50404"/>
    </source>
</evidence>
<evidence type="ECO:0000256" key="3">
    <source>
        <dbReference type="RuleBase" id="RU369102"/>
    </source>
</evidence>
<comment type="catalytic activity">
    <reaction evidence="2 3">
        <text>RX + glutathione = an S-substituted glutathione + a halide anion + H(+)</text>
        <dbReference type="Rhea" id="RHEA:16437"/>
        <dbReference type="ChEBI" id="CHEBI:15378"/>
        <dbReference type="ChEBI" id="CHEBI:16042"/>
        <dbReference type="ChEBI" id="CHEBI:17792"/>
        <dbReference type="ChEBI" id="CHEBI:57925"/>
        <dbReference type="ChEBI" id="CHEBI:90779"/>
        <dbReference type="EC" id="2.5.1.18"/>
    </reaction>
</comment>
<proteinExistence type="inferred from homology"/>
<dbReference type="Gene3D" id="1.20.1050.10">
    <property type="match status" value="1"/>
</dbReference>
<dbReference type="SFLD" id="SFLDG00358">
    <property type="entry name" value="Main_(cytGST)"/>
    <property type="match status" value="1"/>
</dbReference>
<accession>A0A5N5I8I0</accession>
<evidence type="ECO:0000256" key="2">
    <source>
        <dbReference type="ARBA" id="ARBA00047960"/>
    </source>
</evidence>
<dbReference type="InterPro" id="IPR045074">
    <property type="entry name" value="GST_C_Tau"/>
</dbReference>
<dbReference type="OrthoDB" id="1137141at2759"/>
<dbReference type="CDD" id="cd03185">
    <property type="entry name" value="GST_C_Tau"/>
    <property type="match status" value="1"/>
</dbReference>
<dbReference type="PROSITE" id="PS50404">
    <property type="entry name" value="GST_NTER"/>
    <property type="match status" value="1"/>
</dbReference>
<dbReference type="GO" id="GO:0005829">
    <property type="term" value="C:cytosol"/>
    <property type="evidence" value="ECO:0007669"/>
    <property type="project" value="UniProtKB-SubCell"/>
</dbReference>
<dbReference type="CDD" id="cd03058">
    <property type="entry name" value="GST_N_Tau"/>
    <property type="match status" value="1"/>
</dbReference>
<dbReference type="InterPro" id="IPR040079">
    <property type="entry name" value="Glutathione_S-Trfase"/>
</dbReference>
<dbReference type="SUPFAM" id="SSF47616">
    <property type="entry name" value="GST C-terminal domain-like"/>
    <property type="match status" value="1"/>
</dbReference>
<dbReference type="EMBL" id="SMOL01000004">
    <property type="protein sequence ID" value="KAB2636466.1"/>
    <property type="molecule type" value="Genomic_DNA"/>
</dbReference>
<name>A0A5N5I8I0_9ROSA</name>
<dbReference type="Pfam" id="PF13410">
    <property type="entry name" value="GST_C_2"/>
    <property type="match status" value="1"/>
</dbReference>
<comment type="function">
    <text evidence="3">Is involved in the conjugation of reduced glutathione to a wide number of exogenous and endogenous hydrophobic electrophiles.</text>
</comment>
<keyword evidence="1 3" id="KW-0808">Transferase</keyword>
<dbReference type="Pfam" id="PF02798">
    <property type="entry name" value="GST_N"/>
    <property type="match status" value="1"/>
</dbReference>
<evidence type="ECO:0000259" key="5">
    <source>
        <dbReference type="PROSITE" id="PS50405"/>
    </source>
</evidence>
<feature type="domain" description="GST C-terminal" evidence="5">
    <location>
        <begin position="86"/>
        <end position="209"/>
    </location>
</feature>
<keyword evidence="3" id="KW-0963">Cytoplasm</keyword>
<dbReference type="SFLD" id="SFLDS00019">
    <property type="entry name" value="Glutathione_Transferase_(cytos"/>
    <property type="match status" value="1"/>
</dbReference>
<dbReference type="PANTHER" id="PTHR11260">
    <property type="entry name" value="GLUTATHIONE S-TRANSFERASE, GST, SUPERFAMILY, GST DOMAIN CONTAINING"/>
    <property type="match status" value="1"/>
</dbReference>
<comment type="similarity">
    <text evidence="3">Belongs to the GST superfamily.</text>
</comment>
<dbReference type="Gene3D" id="3.40.30.10">
    <property type="entry name" value="Glutaredoxin"/>
    <property type="match status" value="1"/>
</dbReference>
<dbReference type="PROSITE" id="PS50405">
    <property type="entry name" value="GST_CTER"/>
    <property type="match status" value="1"/>
</dbReference>
<comment type="subcellular location">
    <subcellularLocation>
        <location evidence="3">Cytoplasm</location>
        <location evidence="3">Cytosol</location>
    </subcellularLocation>
</comment>
<organism evidence="6 7">
    <name type="scientific">Pyrus ussuriensis x Pyrus communis</name>
    <dbReference type="NCBI Taxonomy" id="2448454"/>
    <lineage>
        <taxon>Eukaryota</taxon>
        <taxon>Viridiplantae</taxon>
        <taxon>Streptophyta</taxon>
        <taxon>Embryophyta</taxon>
        <taxon>Tracheophyta</taxon>
        <taxon>Spermatophyta</taxon>
        <taxon>Magnoliopsida</taxon>
        <taxon>eudicotyledons</taxon>
        <taxon>Gunneridae</taxon>
        <taxon>Pentapetalae</taxon>
        <taxon>rosids</taxon>
        <taxon>fabids</taxon>
        <taxon>Rosales</taxon>
        <taxon>Rosaceae</taxon>
        <taxon>Amygdaloideae</taxon>
        <taxon>Maleae</taxon>
        <taxon>Pyrus</taxon>
    </lineage>
</organism>
<dbReference type="GO" id="GO:0006749">
    <property type="term" value="P:glutathione metabolic process"/>
    <property type="evidence" value="ECO:0007669"/>
    <property type="project" value="InterPro"/>
</dbReference>
<dbReference type="GO" id="GO:0004364">
    <property type="term" value="F:glutathione transferase activity"/>
    <property type="evidence" value="ECO:0007669"/>
    <property type="project" value="UniProtKB-UniRule"/>
</dbReference>
<dbReference type="InterPro" id="IPR036282">
    <property type="entry name" value="Glutathione-S-Trfase_C_sf"/>
</dbReference>
<keyword evidence="7" id="KW-1185">Reference proteome</keyword>
<reference evidence="6 7" key="1">
    <citation type="submission" date="2019-09" db="EMBL/GenBank/DDBJ databases">
        <authorList>
            <person name="Ou C."/>
        </authorList>
    </citation>
    <scope>NUCLEOTIDE SEQUENCE [LARGE SCALE GENOMIC DNA]</scope>
    <source>
        <strain evidence="6">S2</strain>
        <tissue evidence="6">Leaf</tissue>
    </source>
</reference>
<feature type="domain" description="GST N-terminal" evidence="4">
    <location>
        <begin position="2"/>
        <end position="81"/>
    </location>
</feature>
<dbReference type="FunFam" id="1.20.1050.10:FF:000012">
    <property type="entry name" value="Tau class glutathione S-transferase"/>
    <property type="match status" value="1"/>
</dbReference>
<reference evidence="7" key="2">
    <citation type="submission" date="2019-10" db="EMBL/GenBank/DDBJ databases">
        <title>A de novo genome assembly of a pear dwarfing rootstock.</title>
        <authorList>
            <person name="Wang F."/>
            <person name="Wang J."/>
            <person name="Li S."/>
            <person name="Zhang Y."/>
            <person name="Fang M."/>
            <person name="Ma L."/>
            <person name="Zhao Y."/>
            <person name="Jiang S."/>
        </authorList>
    </citation>
    <scope>NUCLEOTIDE SEQUENCE [LARGE SCALE GENOMIC DNA]</scope>
</reference>
<reference evidence="6 7" key="3">
    <citation type="submission" date="2019-11" db="EMBL/GenBank/DDBJ databases">
        <title>A de novo genome assembly of a pear dwarfing rootstock.</title>
        <authorList>
            <person name="Wang F."/>
            <person name="Wang J."/>
            <person name="Li S."/>
            <person name="Zhang Y."/>
            <person name="Fang M."/>
            <person name="Ma L."/>
            <person name="Zhao Y."/>
            <person name="Jiang S."/>
        </authorList>
    </citation>
    <scope>NUCLEOTIDE SEQUENCE [LARGE SCALE GENOMIC DNA]</scope>
    <source>
        <strain evidence="6">S2</strain>
        <tissue evidence="6">Leaf</tissue>
    </source>
</reference>
<dbReference type="Proteomes" id="UP000327157">
    <property type="component" value="Chromosome 5"/>
</dbReference>
<protein>
    <recommendedName>
        <fullName evidence="3">Glutathione S-transferase</fullName>
        <ecNumber evidence="3">2.5.1.18</ecNumber>
    </recommendedName>
</protein>
<dbReference type="PANTHER" id="PTHR11260:SF757">
    <property type="entry name" value="GLUTATHIONE TRANSFERASE"/>
    <property type="match status" value="1"/>
</dbReference>
<dbReference type="InterPro" id="IPR010987">
    <property type="entry name" value="Glutathione-S-Trfase_C-like"/>
</dbReference>
<dbReference type="SFLD" id="SFLDG01152">
    <property type="entry name" value="Main.3:_Omega-_and_Tau-like"/>
    <property type="match status" value="1"/>
</dbReference>
<dbReference type="InterPro" id="IPR045073">
    <property type="entry name" value="Omega/Tau-like"/>
</dbReference>
<dbReference type="SUPFAM" id="SSF52833">
    <property type="entry name" value="Thioredoxin-like"/>
    <property type="match status" value="1"/>
</dbReference>
<gene>
    <name evidence="6" type="ORF">D8674_027000</name>
</gene>
<dbReference type="InterPro" id="IPR036249">
    <property type="entry name" value="Thioredoxin-like_sf"/>
</dbReference>
<dbReference type="AlphaFoldDB" id="A0A5N5I8I0"/>
<sequence length="222" mass="25709">MEEVKVIGFWTSPYVYRVTWALNLKGIKYEYLEEDIFNKTDLLLRHNPVHKKVPVFVHGGKSIAESMVILEYIDETWPQNPLLPNDPHARAVARFWTKFGDDKKQSFIRFYKAVGEDLARAVKDAQEHLRILEEHGLGEKKFFDGNEIGMTDLSFGWIAFWIEVMEETAGVKVLDVDSFPRLHAWIKSFREVPGIKGNHPDPSQLLAYFKGLREKFTKPANS</sequence>
<evidence type="ECO:0000256" key="1">
    <source>
        <dbReference type="ARBA" id="ARBA00022679"/>
    </source>
</evidence>
<evidence type="ECO:0000313" key="7">
    <source>
        <dbReference type="Proteomes" id="UP000327157"/>
    </source>
</evidence>
<comment type="caution">
    <text evidence="6">The sequence shown here is derived from an EMBL/GenBank/DDBJ whole genome shotgun (WGS) entry which is preliminary data.</text>
</comment>
<evidence type="ECO:0000313" key="6">
    <source>
        <dbReference type="EMBL" id="KAB2636466.1"/>
    </source>
</evidence>
<dbReference type="FunFam" id="3.40.30.10:FF:000014">
    <property type="entry name" value="Tau class glutathione S-transferase"/>
    <property type="match status" value="1"/>
</dbReference>